<reference evidence="1" key="1">
    <citation type="submission" date="2018-05" db="EMBL/GenBank/DDBJ databases">
        <authorList>
            <person name="Lanie J.A."/>
            <person name="Ng W.-L."/>
            <person name="Kazmierczak K.M."/>
            <person name="Andrzejewski T.M."/>
            <person name="Davidsen T.M."/>
            <person name="Wayne K.J."/>
            <person name="Tettelin H."/>
            <person name="Glass J.I."/>
            <person name="Rusch D."/>
            <person name="Podicherti R."/>
            <person name="Tsui H.-C.T."/>
            <person name="Winkler M.E."/>
        </authorList>
    </citation>
    <scope>NUCLEOTIDE SEQUENCE</scope>
</reference>
<evidence type="ECO:0000313" key="1">
    <source>
        <dbReference type="EMBL" id="SVC14983.1"/>
    </source>
</evidence>
<protein>
    <recommendedName>
        <fullName evidence="2">Radical SAM core domain-containing protein</fullName>
    </recommendedName>
</protein>
<gene>
    <name evidence="1" type="ORF">METZ01_LOCUS267837</name>
</gene>
<dbReference type="SUPFAM" id="SSF102114">
    <property type="entry name" value="Radical SAM enzymes"/>
    <property type="match status" value="1"/>
</dbReference>
<sequence>MKDVYTKLKFLRFREQLDALENGKIAPPVHVRIKPMNPCDHDCWYCAYHDDNLQLGNLMEYKDRLPREKMLEIIEDLGE</sequence>
<dbReference type="EMBL" id="UINC01076121">
    <property type="protein sequence ID" value="SVC14983.1"/>
    <property type="molecule type" value="Genomic_DNA"/>
</dbReference>
<accession>A0A382JUR7</accession>
<feature type="non-terminal residue" evidence="1">
    <location>
        <position position="79"/>
    </location>
</feature>
<dbReference type="InterPro" id="IPR058240">
    <property type="entry name" value="rSAM_sf"/>
</dbReference>
<proteinExistence type="predicted"/>
<name>A0A382JUR7_9ZZZZ</name>
<evidence type="ECO:0008006" key="2">
    <source>
        <dbReference type="Google" id="ProtNLM"/>
    </source>
</evidence>
<dbReference type="AlphaFoldDB" id="A0A382JUR7"/>
<organism evidence="1">
    <name type="scientific">marine metagenome</name>
    <dbReference type="NCBI Taxonomy" id="408172"/>
    <lineage>
        <taxon>unclassified sequences</taxon>
        <taxon>metagenomes</taxon>
        <taxon>ecological metagenomes</taxon>
    </lineage>
</organism>